<evidence type="ECO:0000313" key="2">
    <source>
        <dbReference type="EMBL" id="CEL52351.1"/>
    </source>
</evidence>
<proteinExistence type="predicted"/>
<feature type="region of interest" description="Disordered" evidence="1">
    <location>
        <begin position="568"/>
        <end position="836"/>
    </location>
</feature>
<protein>
    <submittedName>
        <fullName evidence="2">Uncharacterized protein</fullName>
    </submittedName>
</protein>
<feature type="compositionally biased region" description="Basic and acidic residues" evidence="1">
    <location>
        <begin position="730"/>
        <end position="742"/>
    </location>
</feature>
<dbReference type="STRING" id="1108050.A0A0B7F2R1"/>
<dbReference type="Proteomes" id="UP000059188">
    <property type="component" value="Unassembled WGS sequence"/>
</dbReference>
<feature type="region of interest" description="Disordered" evidence="1">
    <location>
        <begin position="1154"/>
        <end position="1197"/>
    </location>
</feature>
<organism evidence="2 3">
    <name type="scientific">Thanatephorus cucumeris (strain AG1-IB / isolate 7/3/14)</name>
    <name type="common">Lettuce bottom rot fungus</name>
    <name type="synonym">Rhizoctonia solani</name>
    <dbReference type="NCBI Taxonomy" id="1108050"/>
    <lineage>
        <taxon>Eukaryota</taxon>
        <taxon>Fungi</taxon>
        <taxon>Dikarya</taxon>
        <taxon>Basidiomycota</taxon>
        <taxon>Agaricomycotina</taxon>
        <taxon>Agaricomycetes</taxon>
        <taxon>Cantharellales</taxon>
        <taxon>Ceratobasidiaceae</taxon>
        <taxon>Rhizoctonia</taxon>
        <taxon>Rhizoctonia solani AG-1</taxon>
    </lineage>
</organism>
<feature type="compositionally biased region" description="Polar residues" evidence="1">
    <location>
        <begin position="705"/>
        <end position="720"/>
    </location>
</feature>
<feature type="compositionally biased region" description="Polar residues" evidence="1">
    <location>
        <begin position="1165"/>
        <end position="1176"/>
    </location>
</feature>
<dbReference type="EMBL" id="LN679100">
    <property type="protein sequence ID" value="CEL52351.1"/>
    <property type="molecule type" value="Genomic_DNA"/>
</dbReference>
<keyword evidence="3" id="KW-1185">Reference proteome</keyword>
<sequence>MMSVQSVGTMDTAISVLRSAIGTDKKHKPVLNKIRDALKALEADDLPTSEIVEHGMRLVQVVPENVPSLHKTRPRPTLAFCAAAIGWLFEAKLEPTLERRDQESAKAWEDIIFRGLMQPILTIVDSEDQGLGLIYSFSCLSNTGADLSVVGDVVCRVICGIMRSSWTRGFGGRFARSLALVLLYICSSPSSKTMLLDPSIFGTNTLSRLIVDARDYHHLDTLLELSFTMFSSKGGKVTRKAYADSIFNSGYALERLPDEISNELASIHSVTNGEWRSDVLTVPVTTIKSVELNPQDASRVVVEVVVAEPPLISSSREELAISDSDPPGSPLKIRVSITSSDIIGLKAVLTARNLGSVLKDDNALTRHSSASTKISNAVFSIPLKKNRNPSNEQAEEMIRKYVNLPSSKDTSPSPPTEHIKSTSRAAQPQPLPPKASIVATPMRQVAPPEPEEPTTRSPPTPRPTLSPALHLPDITTADTSPVKTSTSAPIRTRRAAAEKSQRASKTVILSYADGSEISDVDLESIQEGHPPQTVTKTPIDDTRALPTPPRTRARAQETKLIAKTLVPSTPMMDDLPEVSSPLDVPSPSPKPTKKRKLIENNPFELLPLDPERPTKQKKIKNTDAVSGSQHIRPRHTAATRAKTKYGTISKRMRDSSPIESIHSADTEKVNSPPPKKAPAAPRGKKAEDPSAKGKNARMQTRVGKNDTSVSTRQTRSNAANTKPKHGGTVNEREITHNKDSKLDVTTNPEVRVMDVSEPPKRKRGRPPKNKPTALSSLPMKANSIEQPSPQPKPDNHDTSSGVRPTRVNERTETKPVSNTVDRNSAPPIQETSEDDDLLKRLSQAAKKALKPLAVDGHHAASLRGPEIEMEDPEVDVDTIDAPVQGLETHASKSTTHPADMTDKLVESVNTSPMAEPVGAHLDDESLCINASSSSIAKPSDSSKDSPPGPEEHIGVIRIATRASPMSVETDGHGVIDLDIVSTEKSGAGFPGPTHNPGNKLRHQQGAQGAFAAACTEAYVPTSQEYKRFALPKTPTQRQPREATERIHSHKIPTATSSTPLRQLEAPSVKDQRRTKLPPVFISVDSTNSDVGMEPSQEFAPPQPDLNPIRRPNPFASRLIPTSRPIVKPRSYEFSAPTNVKHAAVTRILFETSTQPSPKSALASPQRRTFANGTRPSVSFLEPPVPLSQRGISDSSAEGDDTLRAYRIEREKLTGAHSARTGHSILQIVDKLTEIQELIMLNLGEKVETVNAEARRAHAELTKGVVEEFDKMKTESELHHHILHKFESALASQAQAMSDGFGRISESNDRINARIKSMLVANARAGQNITKSTLDFLIPELFGALLTS</sequence>
<feature type="compositionally biased region" description="Basic residues" evidence="1">
    <location>
        <begin position="631"/>
        <end position="643"/>
    </location>
</feature>
<evidence type="ECO:0000256" key="1">
    <source>
        <dbReference type="SAM" id="MobiDB-lite"/>
    </source>
</evidence>
<dbReference type="OrthoDB" id="3270368at2759"/>
<reference evidence="2 3" key="1">
    <citation type="submission" date="2014-11" db="EMBL/GenBank/DDBJ databases">
        <authorList>
            <person name="Wibberg Daniel"/>
        </authorList>
    </citation>
    <scope>NUCLEOTIDE SEQUENCE [LARGE SCALE GENOMIC DNA]</scope>
    <source>
        <strain evidence="2">Rhizoctonia solani AG1-IB 7/3/14</strain>
    </source>
</reference>
<feature type="compositionally biased region" description="Basic and acidic residues" evidence="1">
    <location>
        <begin position="651"/>
        <end position="668"/>
    </location>
</feature>
<feature type="compositionally biased region" description="Polar residues" evidence="1">
    <location>
        <begin position="476"/>
        <end position="489"/>
    </location>
</feature>
<name>A0A0B7F2R1_THACB</name>
<gene>
    <name evidence="2" type="ORF">RSOLAG1IB_00891</name>
</gene>
<accession>A0A0B7F2R1</accession>
<feature type="region of interest" description="Disordered" evidence="1">
    <location>
        <begin position="403"/>
        <end position="504"/>
    </location>
</feature>
<feature type="region of interest" description="Disordered" evidence="1">
    <location>
        <begin position="932"/>
        <end position="951"/>
    </location>
</feature>
<feature type="region of interest" description="Disordered" evidence="1">
    <location>
        <begin position="527"/>
        <end position="554"/>
    </location>
</feature>
<evidence type="ECO:0000313" key="3">
    <source>
        <dbReference type="Proteomes" id="UP000059188"/>
    </source>
</evidence>
<feature type="region of interest" description="Disordered" evidence="1">
    <location>
        <begin position="1082"/>
        <end position="1108"/>
    </location>
</feature>